<evidence type="ECO:0000313" key="9">
    <source>
        <dbReference type="EMBL" id="EEF28647.1"/>
    </source>
</evidence>
<keyword evidence="3" id="KW-0221">Differentiation</keyword>
<comment type="subcellular location">
    <subcellularLocation>
        <location evidence="1">Nucleus</location>
    </subcellularLocation>
</comment>
<keyword evidence="4" id="KW-0805">Transcription regulation</keyword>
<dbReference type="InParanoid" id="B9T666"/>
<gene>
    <name evidence="9" type="ORF">RCOM_0135210</name>
</gene>
<dbReference type="GO" id="GO:0000976">
    <property type="term" value="F:transcription cis-regulatory region binding"/>
    <property type="evidence" value="ECO:0000318"/>
    <property type="project" value="GO_Central"/>
</dbReference>
<dbReference type="InterPro" id="IPR006447">
    <property type="entry name" value="Myb_dom_plants"/>
</dbReference>
<evidence type="ECO:0000256" key="5">
    <source>
        <dbReference type="ARBA" id="ARBA00023163"/>
    </source>
</evidence>
<evidence type="ECO:0000256" key="7">
    <source>
        <dbReference type="SAM" id="MobiDB-lite"/>
    </source>
</evidence>
<dbReference type="EMBL" id="EQ974582">
    <property type="protein sequence ID" value="EEF28647.1"/>
    <property type="molecule type" value="Genomic_DNA"/>
</dbReference>
<feature type="region of interest" description="Disordered" evidence="7">
    <location>
        <begin position="96"/>
        <end position="121"/>
    </location>
</feature>
<keyword evidence="5" id="KW-0804">Transcription</keyword>
<dbReference type="SUPFAM" id="SSF46689">
    <property type="entry name" value="Homeodomain-like"/>
    <property type="match status" value="1"/>
</dbReference>
<feature type="compositionally biased region" description="Basic and acidic residues" evidence="7">
    <location>
        <begin position="112"/>
        <end position="121"/>
    </location>
</feature>
<dbReference type="GO" id="GO:0006355">
    <property type="term" value="P:regulation of DNA-templated transcription"/>
    <property type="evidence" value="ECO:0000318"/>
    <property type="project" value="GO_Central"/>
</dbReference>
<dbReference type="NCBIfam" id="TIGR01557">
    <property type="entry name" value="myb_SHAQKYF"/>
    <property type="match status" value="1"/>
</dbReference>
<evidence type="ECO:0000256" key="2">
    <source>
        <dbReference type="ARBA" id="ARBA00022473"/>
    </source>
</evidence>
<evidence type="ECO:0000256" key="6">
    <source>
        <dbReference type="ARBA" id="ARBA00023242"/>
    </source>
</evidence>
<accession>B9T666</accession>
<feature type="domain" description="Myb-like" evidence="8">
    <location>
        <begin position="240"/>
        <end position="291"/>
    </location>
</feature>
<dbReference type="AlphaFoldDB" id="B9T666"/>
<name>B9T666_RICCO</name>
<dbReference type="Gene3D" id="1.10.10.60">
    <property type="entry name" value="Homeodomain-like"/>
    <property type="match status" value="1"/>
</dbReference>
<evidence type="ECO:0000313" key="10">
    <source>
        <dbReference type="Proteomes" id="UP000008311"/>
    </source>
</evidence>
<proteinExistence type="predicted"/>
<reference evidence="10" key="1">
    <citation type="journal article" date="2010" name="Nat. Biotechnol.">
        <title>Draft genome sequence of the oilseed species Ricinus communis.</title>
        <authorList>
            <person name="Chan A.P."/>
            <person name="Crabtree J."/>
            <person name="Zhao Q."/>
            <person name="Lorenzi H."/>
            <person name="Orvis J."/>
            <person name="Puiu D."/>
            <person name="Melake-Berhan A."/>
            <person name="Jones K.M."/>
            <person name="Redman J."/>
            <person name="Chen G."/>
            <person name="Cahoon E.B."/>
            <person name="Gedil M."/>
            <person name="Stanke M."/>
            <person name="Haas B.J."/>
            <person name="Wortman J.R."/>
            <person name="Fraser-Liggett C.M."/>
            <person name="Ravel J."/>
            <person name="Rabinowicz P.D."/>
        </authorList>
    </citation>
    <scope>NUCLEOTIDE SEQUENCE [LARGE SCALE GENOMIC DNA]</scope>
    <source>
        <strain evidence="10">cv. Hale</strain>
    </source>
</reference>
<dbReference type="Pfam" id="PF00249">
    <property type="entry name" value="Myb_DNA-binding"/>
    <property type="match status" value="1"/>
</dbReference>
<evidence type="ECO:0000259" key="8">
    <source>
        <dbReference type="Pfam" id="PF00249"/>
    </source>
</evidence>
<dbReference type="PANTHER" id="PTHR31496:SF53">
    <property type="entry name" value="MYB-LIKE DOMAIN-CONTAINING PROTEIN"/>
    <property type="match status" value="1"/>
</dbReference>
<dbReference type="GO" id="GO:0005634">
    <property type="term" value="C:nucleus"/>
    <property type="evidence" value="ECO:0000318"/>
    <property type="project" value="GO_Central"/>
</dbReference>
<keyword evidence="10" id="KW-1185">Reference proteome</keyword>
<dbReference type="InterPro" id="IPR001005">
    <property type="entry name" value="SANT/Myb"/>
</dbReference>
<dbReference type="InterPro" id="IPR044847">
    <property type="entry name" value="KAN_fam"/>
</dbReference>
<keyword evidence="2" id="KW-0217">Developmental protein</keyword>
<feature type="region of interest" description="Disordered" evidence="7">
    <location>
        <begin position="295"/>
        <end position="356"/>
    </location>
</feature>
<dbReference type="GO" id="GO:0010158">
    <property type="term" value="P:abaxial cell fate specification"/>
    <property type="evidence" value="ECO:0007669"/>
    <property type="project" value="InterPro"/>
</dbReference>
<dbReference type="Proteomes" id="UP000008311">
    <property type="component" value="Unassembled WGS sequence"/>
</dbReference>
<evidence type="ECO:0000256" key="3">
    <source>
        <dbReference type="ARBA" id="ARBA00022782"/>
    </source>
</evidence>
<keyword evidence="6" id="KW-0539">Nucleus</keyword>
<organism evidence="9 10">
    <name type="scientific">Ricinus communis</name>
    <name type="common">Castor bean</name>
    <dbReference type="NCBI Taxonomy" id="3988"/>
    <lineage>
        <taxon>Eukaryota</taxon>
        <taxon>Viridiplantae</taxon>
        <taxon>Streptophyta</taxon>
        <taxon>Embryophyta</taxon>
        <taxon>Tracheophyta</taxon>
        <taxon>Spermatophyta</taxon>
        <taxon>Magnoliopsida</taxon>
        <taxon>eudicotyledons</taxon>
        <taxon>Gunneridae</taxon>
        <taxon>Pentapetalae</taxon>
        <taxon>rosids</taxon>
        <taxon>fabids</taxon>
        <taxon>Malpighiales</taxon>
        <taxon>Euphorbiaceae</taxon>
        <taxon>Acalyphoideae</taxon>
        <taxon>Acalypheae</taxon>
        <taxon>Ricinus</taxon>
    </lineage>
</organism>
<dbReference type="PANTHER" id="PTHR31496">
    <property type="entry name" value="TRANSCRIPTION FACTOR KAN2-RELATED"/>
    <property type="match status" value="1"/>
</dbReference>
<protein>
    <submittedName>
        <fullName evidence="9">DNA binding protein, putative</fullName>
    </submittedName>
</protein>
<dbReference type="InterPro" id="IPR009057">
    <property type="entry name" value="Homeodomain-like_sf"/>
</dbReference>
<feature type="compositionally biased region" description="Polar residues" evidence="7">
    <location>
        <begin position="313"/>
        <end position="335"/>
    </location>
</feature>
<evidence type="ECO:0000256" key="4">
    <source>
        <dbReference type="ARBA" id="ARBA00023015"/>
    </source>
</evidence>
<dbReference type="FunFam" id="1.10.10.60:FF:000002">
    <property type="entry name" value="Myb family transcription factor"/>
    <property type="match status" value="1"/>
</dbReference>
<evidence type="ECO:0000256" key="1">
    <source>
        <dbReference type="ARBA" id="ARBA00004123"/>
    </source>
</evidence>
<dbReference type="eggNOG" id="ENOG502S2EG">
    <property type="taxonomic scope" value="Eukaryota"/>
</dbReference>
<sequence>MSRNKGGIFYGKQSLNQIPDLSLHISLPNSAPSSICIGTNDADDSSFHGWHKDDDDDDDVDVGLKSHSDSSIKVGSNIQPVDDDIELSLANPTSTALEAESPWRRTSNFASDGRRANCSKEDQARQRNLLSRANNNGISVFEVSGFKSIKGIPVYSTGEIMDPRFCFNQMAYSSSCTPYPSTDNCSFPAFRIGTSYHHHHQYASGAGGGGGGAAEVYGSGIIRSRFMPKLQNKRNMRAPRMRWTSSLHARFVHAVELLGGHERATPKSVLELMDVKDLTLAHVKSHLQMYRTVKSTDKPAASSDGSGDEDFLSVTTPITQNSSHFLNPTRGSVSLENDDDNNVGYPPSTLWSNSSR</sequence>